<feature type="compositionally biased region" description="Basic and acidic residues" evidence="1">
    <location>
        <begin position="158"/>
        <end position="178"/>
    </location>
</feature>
<evidence type="ECO:0000256" key="2">
    <source>
        <dbReference type="SAM" id="Phobius"/>
    </source>
</evidence>
<proteinExistence type="predicted"/>
<organism evidence="3 4">
    <name type="scientific">Rubus argutus</name>
    <name type="common">Southern blackberry</name>
    <dbReference type="NCBI Taxonomy" id="59490"/>
    <lineage>
        <taxon>Eukaryota</taxon>
        <taxon>Viridiplantae</taxon>
        <taxon>Streptophyta</taxon>
        <taxon>Embryophyta</taxon>
        <taxon>Tracheophyta</taxon>
        <taxon>Spermatophyta</taxon>
        <taxon>Magnoliopsida</taxon>
        <taxon>eudicotyledons</taxon>
        <taxon>Gunneridae</taxon>
        <taxon>Pentapetalae</taxon>
        <taxon>rosids</taxon>
        <taxon>fabids</taxon>
        <taxon>Rosales</taxon>
        <taxon>Rosaceae</taxon>
        <taxon>Rosoideae</taxon>
        <taxon>Rosoideae incertae sedis</taxon>
        <taxon>Rubus</taxon>
    </lineage>
</organism>
<comment type="caution">
    <text evidence="3">The sequence shown here is derived from an EMBL/GenBank/DDBJ whole genome shotgun (WGS) entry which is preliminary data.</text>
</comment>
<keyword evidence="2" id="KW-0812">Transmembrane</keyword>
<evidence type="ECO:0000313" key="4">
    <source>
        <dbReference type="Proteomes" id="UP001457282"/>
    </source>
</evidence>
<dbReference type="EMBL" id="JBEDUW010000006">
    <property type="protein sequence ID" value="KAK9924998.1"/>
    <property type="molecule type" value="Genomic_DNA"/>
</dbReference>
<dbReference type="PANTHER" id="PTHR34115">
    <property type="entry name" value="PROTEIN, PUTATIVE-RELATED"/>
    <property type="match status" value="1"/>
</dbReference>
<sequence>MQHNTHKAASQQHSSFAIFKLKRKTLQQGVEMDIDIARNLQHLEEGNDTLYGQDGGFLRRRVVGELAAFAGFVHQSSAFRRRRRRRETAGELAGFTGFIASRVHFYRWRQAHELTAFVSFVNRHQSSTRVRRRITETAGRVGPFCWLLHRSKCTSTDDGDRNESYGEARREDSEESRGSEGALHQCNISLIAMLGLLLQVKQAAGSESPFETDHVLMLTFIAVFLIYIGSLATVKTLQSPTSDLAEFINNISVLFGFLAAILLLFILVPVFGWCTLGLWIVYFFRDVVTKKSYRWALASVLNKVKELFKGQENIEAVSVVQIQDIGVQSTVVQVQDEGEQNVR</sequence>
<name>A0AAW1WKA3_RUBAR</name>
<accession>A0AAW1WKA3</accession>
<gene>
    <name evidence="3" type="ORF">M0R45_033339</name>
</gene>
<keyword evidence="2" id="KW-0472">Membrane</keyword>
<evidence type="ECO:0000313" key="3">
    <source>
        <dbReference type="EMBL" id="KAK9924998.1"/>
    </source>
</evidence>
<feature type="region of interest" description="Disordered" evidence="1">
    <location>
        <begin position="155"/>
        <end position="181"/>
    </location>
</feature>
<evidence type="ECO:0000256" key="1">
    <source>
        <dbReference type="SAM" id="MobiDB-lite"/>
    </source>
</evidence>
<keyword evidence="4" id="KW-1185">Reference proteome</keyword>
<protein>
    <submittedName>
        <fullName evidence="3">Uncharacterized protein</fullName>
    </submittedName>
</protein>
<feature type="transmembrane region" description="Helical" evidence="2">
    <location>
        <begin position="254"/>
        <end position="284"/>
    </location>
</feature>
<dbReference type="Proteomes" id="UP001457282">
    <property type="component" value="Unassembled WGS sequence"/>
</dbReference>
<reference evidence="3 4" key="1">
    <citation type="journal article" date="2023" name="G3 (Bethesda)">
        <title>A chromosome-length genome assembly and annotation of blackberry (Rubus argutus, cv. 'Hillquist').</title>
        <authorList>
            <person name="Bruna T."/>
            <person name="Aryal R."/>
            <person name="Dudchenko O."/>
            <person name="Sargent D.J."/>
            <person name="Mead D."/>
            <person name="Buti M."/>
            <person name="Cavallini A."/>
            <person name="Hytonen T."/>
            <person name="Andres J."/>
            <person name="Pham M."/>
            <person name="Weisz D."/>
            <person name="Mascagni F."/>
            <person name="Usai G."/>
            <person name="Natali L."/>
            <person name="Bassil N."/>
            <person name="Fernandez G.E."/>
            <person name="Lomsadze A."/>
            <person name="Armour M."/>
            <person name="Olukolu B."/>
            <person name="Poorten T."/>
            <person name="Britton C."/>
            <person name="Davik J."/>
            <person name="Ashrafi H."/>
            <person name="Aiden E.L."/>
            <person name="Borodovsky M."/>
            <person name="Worthington M."/>
        </authorList>
    </citation>
    <scope>NUCLEOTIDE SEQUENCE [LARGE SCALE GENOMIC DNA]</scope>
    <source>
        <strain evidence="3">PI 553951</strain>
    </source>
</reference>
<dbReference type="PANTHER" id="PTHR34115:SF13">
    <property type="entry name" value="RPB1A"/>
    <property type="match status" value="1"/>
</dbReference>
<dbReference type="AlphaFoldDB" id="A0AAW1WKA3"/>
<dbReference type="InterPro" id="IPR053258">
    <property type="entry name" value="Ca-permeable_cation_channel"/>
</dbReference>
<keyword evidence="2" id="KW-1133">Transmembrane helix</keyword>
<feature type="transmembrane region" description="Helical" evidence="2">
    <location>
        <begin position="215"/>
        <end position="234"/>
    </location>
</feature>